<dbReference type="AlphaFoldDB" id="A0AAV9XWM2"/>
<dbReference type="EMBL" id="JAVHJO010000001">
    <property type="protein sequence ID" value="KAK6544188.1"/>
    <property type="molecule type" value="Genomic_DNA"/>
</dbReference>
<proteinExistence type="predicted"/>
<gene>
    <name evidence="7" type="ORF">TWF694_000894</name>
</gene>
<dbReference type="GO" id="GO:0000977">
    <property type="term" value="F:RNA polymerase II transcription regulatory region sequence-specific DNA binding"/>
    <property type="evidence" value="ECO:0007669"/>
    <property type="project" value="TreeGrafter"/>
</dbReference>
<keyword evidence="4" id="KW-0862">Zinc</keyword>
<keyword evidence="2" id="KW-0677">Repeat</keyword>
<evidence type="ECO:0000256" key="1">
    <source>
        <dbReference type="ARBA" id="ARBA00022723"/>
    </source>
</evidence>
<protein>
    <recommendedName>
        <fullName evidence="6">C2H2-type domain-containing protein</fullName>
    </recommendedName>
</protein>
<name>A0AAV9XWM2_9PEZI</name>
<dbReference type="GO" id="GO:0000981">
    <property type="term" value="F:DNA-binding transcription factor activity, RNA polymerase II-specific"/>
    <property type="evidence" value="ECO:0007669"/>
    <property type="project" value="TreeGrafter"/>
</dbReference>
<evidence type="ECO:0000256" key="3">
    <source>
        <dbReference type="ARBA" id="ARBA00022771"/>
    </source>
</evidence>
<dbReference type="InterPro" id="IPR036236">
    <property type="entry name" value="Znf_C2H2_sf"/>
</dbReference>
<accession>A0AAV9XWM2</accession>
<sequence>MSKRLFDEMSPPSKTCNRCKQEFFTVDHAQEHFGKYCQDLWCDICKESFKDVEETREHMRIHKERPRNCPRCGFKPGVGKDLLTHWKETNCHVQCQTCKEWFFYESFTPHFELSPYCRRAHLHREESASSSVNQLFVSGWEIAPLGSEAEMRPFASTSANKSFISGSENRPFASIFDPRGEQGFRTRELVAGTALKSRVRAERDPYMINEPSKNLKKLDDVVYHDIDQLVRKEKCIKGFGGATKYLPEPKAQKLHVDCFGCCGRTFPSMYAMIAHLESGDCPSKITRGDVNYTFAIHPRSEQLMPKDSRKTLSALLSYGESEKPFQCSIANCNAAYKRLSAMICHAEDGHCRLKFESGFGSILDNMRKCVFRQSVIRKIEVLGVSARFGIYICPPPSKIYQCFEKDSGLLRRQLSDLTSHVLRLGQHPSLSELGLGHKTQSHDHNGYEGLFYLDPVRAQRLLVGISDAVSRVRKELKKFDNFNLNQPLGDIAISFEQTGKMRPLGRFLDDVQMIRSLIGKDNSKLDRVSEPEAHVF</sequence>
<dbReference type="GO" id="GO:0005634">
    <property type="term" value="C:nucleus"/>
    <property type="evidence" value="ECO:0007669"/>
    <property type="project" value="TreeGrafter"/>
</dbReference>
<keyword evidence="3 5" id="KW-0863">Zinc-finger</keyword>
<keyword evidence="8" id="KW-1185">Reference proteome</keyword>
<feature type="domain" description="C2H2-type" evidence="6">
    <location>
        <begin position="40"/>
        <end position="67"/>
    </location>
</feature>
<evidence type="ECO:0000256" key="4">
    <source>
        <dbReference type="ARBA" id="ARBA00022833"/>
    </source>
</evidence>
<dbReference type="Proteomes" id="UP001365542">
    <property type="component" value="Unassembled WGS sequence"/>
</dbReference>
<dbReference type="PROSITE" id="PS00028">
    <property type="entry name" value="ZINC_FINGER_C2H2_1"/>
    <property type="match status" value="2"/>
</dbReference>
<keyword evidence="1" id="KW-0479">Metal-binding</keyword>
<evidence type="ECO:0000256" key="2">
    <source>
        <dbReference type="ARBA" id="ARBA00022737"/>
    </source>
</evidence>
<dbReference type="Gene3D" id="3.30.160.60">
    <property type="entry name" value="Classic Zinc Finger"/>
    <property type="match status" value="1"/>
</dbReference>
<evidence type="ECO:0000313" key="7">
    <source>
        <dbReference type="EMBL" id="KAK6544188.1"/>
    </source>
</evidence>
<evidence type="ECO:0000313" key="8">
    <source>
        <dbReference type="Proteomes" id="UP001365542"/>
    </source>
</evidence>
<dbReference type="InterPro" id="IPR013087">
    <property type="entry name" value="Znf_C2H2_type"/>
</dbReference>
<dbReference type="SUPFAM" id="SSF57667">
    <property type="entry name" value="beta-beta-alpha zinc fingers"/>
    <property type="match status" value="1"/>
</dbReference>
<reference evidence="7 8" key="1">
    <citation type="submission" date="2019-10" db="EMBL/GenBank/DDBJ databases">
        <authorList>
            <person name="Palmer J.M."/>
        </authorList>
    </citation>
    <scope>NUCLEOTIDE SEQUENCE [LARGE SCALE GENOMIC DNA]</scope>
    <source>
        <strain evidence="7 8">TWF694</strain>
    </source>
</reference>
<dbReference type="PROSITE" id="PS50157">
    <property type="entry name" value="ZINC_FINGER_C2H2_2"/>
    <property type="match status" value="1"/>
</dbReference>
<dbReference type="PANTHER" id="PTHR24409:SF295">
    <property type="entry name" value="AZ2-RELATED"/>
    <property type="match status" value="1"/>
</dbReference>
<dbReference type="GO" id="GO:0008270">
    <property type="term" value="F:zinc ion binding"/>
    <property type="evidence" value="ECO:0007669"/>
    <property type="project" value="UniProtKB-KW"/>
</dbReference>
<comment type="caution">
    <text evidence="7">The sequence shown here is derived from an EMBL/GenBank/DDBJ whole genome shotgun (WGS) entry which is preliminary data.</text>
</comment>
<evidence type="ECO:0000259" key="6">
    <source>
        <dbReference type="PROSITE" id="PS50157"/>
    </source>
</evidence>
<evidence type="ECO:0000256" key="5">
    <source>
        <dbReference type="PROSITE-ProRule" id="PRU00042"/>
    </source>
</evidence>
<dbReference type="SMART" id="SM00355">
    <property type="entry name" value="ZnF_C2H2"/>
    <property type="match status" value="3"/>
</dbReference>
<dbReference type="PANTHER" id="PTHR24409">
    <property type="entry name" value="ZINC FINGER PROTEIN 142"/>
    <property type="match status" value="1"/>
</dbReference>
<organism evidence="7 8">
    <name type="scientific">Orbilia ellipsospora</name>
    <dbReference type="NCBI Taxonomy" id="2528407"/>
    <lineage>
        <taxon>Eukaryota</taxon>
        <taxon>Fungi</taxon>
        <taxon>Dikarya</taxon>
        <taxon>Ascomycota</taxon>
        <taxon>Pezizomycotina</taxon>
        <taxon>Orbiliomycetes</taxon>
        <taxon>Orbiliales</taxon>
        <taxon>Orbiliaceae</taxon>
        <taxon>Orbilia</taxon>
    </lineage>
</organism>